<dbReference type="Proteomes" id="UP000188388">
    <property type="component" value="Unassembled WGS sequence"/>
</dbReference>
<accession>A0A1R3V7X5</accession>
<feature type="compositionally biased region" description="Low complexity" evidence="1">
    <location>
        <begin position="447"/>
        <end position="459"/>
    </location>
</feature>
<protein>
    <submittedName>
        <fullName evidence="2">Uncharacterized protein</fullName>
    </submittedName>
</protein>
<evidence type="ECO:0000313" key="3">
    <source>
        <dbReference type="Proteomes" id="UP000188388"/>
    </source>
</evidence>
<gene>
    <name evidence="2" type="ORF">BQ8794_240214</name>
</gene>
<sequence>MIKDAASAGCIDAHVTVALGQRQDAETGAKALFGIRPVSDVGLEEGGGGGTDLLAGSDQSSWRPLAVAAMRARHVIATVVWPRLAGDPLPLVEYLDGLIGDTQIDELADEGVGRGIPTPVDFDVIVGRDAAMTVPLERTKQQRTEITVLGPDFVGYTGRRARHATGRTCGKSQRSLVPTTRRLCCRRTSSWTRRCGAPASTPRLPSTWEPGQLFYLLSHRARYMHGSVRTTLARSTVIRLTEKAAAGENQALTYRRNALQSRSQAGRYASFQYRVGLESVSREGDAVIETDLVKMLGAPSLMSPVSTSTSSRARILGLCLQQSQRSNAPAARPLWGENVSPQIAVAQSTVCGCRIGPRWPGCATSANSSSMAPLPARLADHVRRYVRQFWLRISGNTVQTSLSSIGGTVMLPAALAGADERAAMEPCWGGSAGGSGSSAEHGGTGTGRSPPSSSQVITS</sequence>
<feature type="compositionally biased region" description="Gly residues" evidence="1">
    <location>
        <begin position="430"/>
        <end position="446"/>
    </location>
</feature>
<name>A0A1R3V7X5_9HYPH</name>
<reference evidence="3" key="1">
    <citation type="submission" date="2017-01" db="EMBL/GenBank/DDBJ databases">
        <authorList>
            <person name="Brunel B."/>
        </authorList>
    </citation>
    <scope>NUCLEOTIDE SEQUENCE [LARGE SCALE GENOMIC DNA]</scope>
</reference>
<dbReference type="AlphaFoldDB" id="A0A1R3V7X5"/>
<dbReference type="EMBL" id="FTPD01000017">
    <property type="protein sequence ID" value="SIT56007.1"/>
    <property type="molecule type" value="Genomic_DNA"/>
</dbReference>
<keyword evidence="3" id="KW-1185">Reference proteome</keyword>
<evidence type="ECO:0000313" key="2">
    <source>
        <dbReference type="EMBL" id="SIT56007.1"/>
    </source>
</evidence>
<evidence type="ECO:0000256" key="1">
    <source>
        <dbReference type="SAM" id="MobiDB-lite"/>
    </source>
</evidence>
<organism evidence="2 3">
    <name type="scientific">Mesorhizobium prunaredense</name>
    <dbReference type="NCBI Taxonomy" id="1631249"/>
    <lineage>
        <taxon>Bacteria</taxon>
        <taxon>Pseudomonadati</taxon>
        <taxon>Pseudomonadota</taxon>
        <taxon>Alphaproteobacteria</taxon>
        <taxon>Hyphomicrobiales</taxon>
        <taxon>Phyllobacteriaceae</taxon>
        <taxon>Mesorhizobium</taxon>
    </lineage>
</organism>
<proteinExistence type="predicted"/>
<feature type="region of interest" description="Disordered" evidence="1">
    <location>
        <begin position="426"/>
        <end position="459"/>
    </location>
</feature>